<reference evidence="1 2" key="1">
    <citation type="submission" date="2018-11" db="EMBL/GenBank/DDBJ databases">
        <authorList>
            <consortium name="Pathogen Informatics"/>
        </authorList>
    </citation>
    <scope>NUCLEOTIDE SEQUENCE [LARGE SCALE GENOMIC DNA]</scope>
</reference>
<sequence>MLRECPIGHRGRLVVRRSSPKHRFVYFFVYVTQYFFKNHCNLYILFICD</sequence>
<dbReference type="AlphaFoldDB" id="A0A3P7LJJ2"/>
<organism evidence="1 2">
    <name type="scientific">Strongylus vulgaris</name>
    <name type="common">Blood worm</name>
    <dbReference type="NCBI Taxonomy" id="40348"/>
    <lineage>
        <taxon>Eukaryota</taxon>
        <taxon>Metazoa</taxon>
        <taxon>Ecdysozoa</taxon>
        <taxon>Nematoda</taxon>
        <taxon>Chromadorea</taxon>
        <taxon>Rhabditida</taxon>
        <taxon>Rhabditina</taxon>
        <taxon>Rhabditomorpha</taxon>
        <taxon>Strongyloidea</taxon>
        <taxon>Strongylidae</taxon>
        <taxon>Strongylus</taxon>
    </lineage>
</organism>
<proteinExistence type="predicted"/>
<keyword evidence="2" id="KW-1185">Reference proteome</keyword>
<dbReference type="Proteomes" id="UP000270094">
    <property type="component" value="Unassembled WGS sequence"/>
</dbReference>
<evidence type="ECO:0000313" key="1">
    <source>
        <dbReference type="EMBL" id="VDM82755.1"/>
    </source>
</evidence>
<evidence type="ECO:0000313" key="2">
    <source>
        <dbReference type="Proteomes" id="UP000270094"/>
    </source>
</evidence>
<gene>
    <name evidence="1" type="ORF">SVUK_LOCUS17753</name>
</gene>
<protein>
    <submittedName>
        <fullName evidence="1">Uncharacterized protein</fullName>
    </submittedName>
</protein>
<name>A0A3P7LJJ2_STRVU</name>
<dbReference type="EMBL" id="UYYB01119192">
    <property type="protein sequence ID" value="VDM82755.1"/>
    <property type="molecule type" value="Genomic_DNA"/>
</dbReference>
<accession>A0A3P7LJJ2</accession>